<organism evidence="2 3">
    <name type="scientific">Herbaspirillum seropedicae (strain SmR1)</name>
    <dbReference type="NCBI Taxonomy" id="757424"/>
    <lineage>
        <taxon>Bacteria</taxon>
        <taxon>Pseudomonadati</taxon>
        <taxon>Pseudomonadota</taxon>
        <taxon>Betaproteobacteria</taxon>
        <taxon>Burkholderiales</taxon>
        <taxon>Oxalobacteraceae</taxon>
        <taxon>Herbaspirillum</taxon>
    </lineage>
</organism>
<dbReference type="KEGG" id="hse:Hsero_1492"/>
<keyword evidence="1" id="KW-1133">Transmembrane helix</keyword>
<name>D8IPW1_HERSS</name>
<dbReference type="EMBL" id="CP002039">
    <property type="protein sequence ID" value="ADJ63007.1"/>
    <property type="molecule type" value="Genomic_DNA"/>
</dbReference>
<dbReference type="HOGENOM" id="CLU_2130040_0_0_4"/>
<feature type="transmembrane region" description="Helical" evidence="1">
    <location>
        <begin position="31"/>
        <end position="50"/>
    </location>
</feature>
<proteinExistence type="predicted"/>
<dbReference type="AlphaFoldDB" id="D8IPW1"/>
<keyword evidence="3" id="KW-1185">Reference proteome</keyword>
<evidence type="ECO:0008006" key="4">
    <source>
        <dbReference type="Google" id="ProtNLM"/>
    </source>
</evidence>
<keyword evidence="1" id="KW-0472">Membrane</keyword>
<dbReference type="Proteomes" id="UP000000329">
    <property type="component" value="Chromosome"/>
</dbReference>
<gene>
    <name evidence="2" type="ordered locus">Hsero_1492</name>
</gene>
<dbReference type="STRING" id="757424.Hsero_1492"/>
<reference evidence="2 3" key="1">
    <citation type="submission" date="2010-04" db="EMBL/GenBank/DDBJ databases">
        <title>The genome of Herbaspirillum seropedicae SmR1, an endophytic, nitrogen-fixing, plant-growth promoting beta-Proteobacteria.</title>
        <authorList>
            <person name="Pedrosa F.O."/>
            <person name="Monteiro R.A."/>
            <person name="Wassem R."/>
            <person name="Cruz L.M."/>
            <person name="Ayub R.A."/>
            <person name="Colauto N.B."/>
            <person name="Fernandez M.A."/>
            <person name="Fungaro M.H.P."/>
            <person name="Grisard E.C."/>
            <person name="Hungria M."/>
            <person name="Madeira H.M.F."/>
            <person name="Nodari R.O."/>
            <person name="Osaku C.A."/>
            <person name="Petzl-Erler M.L."/>
            <person name="Terenzi H."/>
            <person name="Vieira L.G.E."/>
            <person name="Almeida M.I.M."/>
            <person name="Alves L.R."/>
            <person name="Arantes O.M.N."/>
            <person name="Balsanelli E."/>
            <person name="Barcellos F.G."/>
            <person name="Baura V.A."/>
            <person name="Binde D.R."/>
            <person name="Campo R.J."/>
            <person name="Chubatsu L.S."/>
            <person name="Chueire L.M.O."/>
            <person name="Ciferri R.R."/>
            <person name="Correa L.C."/>
            <person name="da Conceicao Silva J.L."/>
            <person name="Dabul A.N.G."/>
            <person name="Dambros B.P."/>
            <person name="Faoro H."/>
            <person name="Favetti A."/>
            <person name="Friedermann G."/>
            <person name="Furlaneto M.C."/>
            <person name="Gasques L.S."/>
            <person name="Gimenes C.C.T."/>
            <person name="Gioppo N.M.R."/>
            <person name="Glienke-Blanco C."/>
            <person name="Godoy L.P."/>
            <person name="Guerra M.P."/>
            <person name="Karp S."/>
            <person name="Kava-Cordeiro V."/>
            <person name="Margarido V.P."/>
            <person name="Mathioni S.M."/>
            <person name="Menck-Soares M.A."/>
            <person name="Murace N.K."/>
            <person name="Nicolas M.F."/>
            <person name="Oliveira C.E.C."/>
            <person name="Pagnan N.A.B."/>
            <person name="Pamphile J.A."/>
            <person name="Patussi E.V."/>
            <person name="Pereira L.F.P."/>
            <person name="Pereira-Ferrari L."/>
            <person name="Pinto F.G.S."/>
            <person name="Precoma C."/>
            <person name="Prioli A.J."/>
            <person name="Prioli S.M.A.P."/>
            <person name="Raittz R.T."/>
            <person name="Ramos H.J.O."/>
            <person name="Ribeiro E.M.S.F."/>
            <person name="Rigo L.U."/>
            <person name="Rocha C.L.M.S.C."/>
            <person name="Rocha S.N."/>
            <person name="Santos K."/>
            <person name="Satori D."/>
            <person name="Silva A.G."/>
            <person name="Simao R.C.G."/>
            <person name="Soares M.A.M."/>
            <person name="Souza E.M."/>
            <person name="Steffens M.B.R."/>
            <person name="Steindel M."/>
            <person name="Tadra-Sfeir M.Z."/>
            <person name="Takahashi E.K."/>
            <person name="Torres R.A."/>
            <person name="Valle J.S."/>
            <person name="Vernal J.I."/>
            <person name="Vilas-Boas L.A."/>
            <person name="Watanabe M.A.E."/>
            <person name="Weiss V.A."/>
            <person name="Yates M.A."/>
            <person name="Souza E.M."/>
        </authorList>
    </citation>
    <scope>NUCLEOTIDE SEQUENCE [LARGE SCALE GENOMIC DNA]</scope>
    <source>
        <strain evidence="2 3">SmR1</strain>
    </source>
</reference>
<evidence type="ECO:0000313" key="2">
    <source>
        <dbReference type="EMBL" id="ADJ63007.1"/>
    </source>
</evidence>
<accession>D8IPW1</accession>
<sequence length="113" mass="12831">MRMRYLLWQGAAFILILLIFGLFAPPVFATYLQYSSLALSAGLLLGWLLPLSWRRHFGISSWTWDVAFPVIITLVSSLLRVRGNELHLEYLLPARMALLLAQGRDRAGSEKTI</sequence>
<evidence type="ECO:0000313" key="3">
    <source>
        <dbReference type="Proteomes" id="UP000000329"/>
    </source>
</evidence>
<keyword evidence="1" id="KW-0812">Transmembrane</keyword>
<evidence type="ECO:0000256" key="1">
    <source>
        <dbReference type="SAM" id="Phobius"/>
    </source>
</evidence>
<feature type="transmembrane region" description="Helical" evidence="1">
    <location>
        <begin position="5"/>
        <end position="25"/>
    </location>
</feature>
<protein>
    <recommendedName>
        <fullName evidence="4">Transmembrane protein</fullName>
    </recommendedName>
</protein>